<feature type="transmembrane region" description="Helical" evidence="5">
    <location>
        <begin position="112"/>
        <end position="133"/>
    </location>
</feature>
<evidence type="ECO:0000256" key="4">
    <source>
        <dbReference type="ARBA" id="ARBA00023136"/>
    </source>
</evidence>
<dbReference type="EMBL" id="UOEM01000109">
    <property type="protein sequence ID" value="VAW17885.1"/>
    <property type="molecule type" value="Genomic_DNA"/>
</dbReference>
<dbReference type="SUPFAM" id="SSF103481">
    <property type="entry name" value="Multidrug resistance efflux transporter EmrE"/>
    <property type="match status" value="2"/>
</dbReference>
<evidence type="ECO:0000313" key="7">
    <source>
        <dbReference type="EMBL" id="VAW17885.1"/>
    </source>
</evidence>
<name>A0A3B0TGW4_9ZZZZ</name>
<feature type="transmembrane region" description="Helical" evidence="5">
    <location>
        <begin position="198"/>
        <end position="219"/>
    </location>
</feature>
<evidence type="ECO:0000256" key="3">
    <source>
        <dbReference type="ARBA" id="ARBA00022989"/>
    </source>
</evidence>
<reference evidence="7" key="1">
    <citation type="submission" date="2018-06" db="EMBL/GenBank/DDBJ databases">
        <authorList>
            <person name="Zhirakovskaya E."/>
        </authorList>
    </citation>
    <scope>NUCLEOTIDE SEQUENCE</scope>
</reference>
<feature type="transmembrane region" description="Helical" evidence="5">
    <location>
        <begin position="280"/>
        <end position="297"/>
    </location>
</feature>
<dbReference type="GO" id="GO:0016020">
    <property type="term" value="C:membrane"/>
    <property type="evidence" value="ECO:0007669"/>
    <property type="project" value="UniProtKB-SubCell"/>
</dbReference>
<feature type="domain" description="EamA" evidence="6">
    <location>
        <begin position="168"/>
        <end position="296"/>
    </location>
</feature>
<sequence length="308" mass="32742">MPLGVLTRALSERLTGWANAQDGNTVGALLIVVSSLTVAGLMIAVRELGSTYPVWQIMLARTAGQLVLLLPFMYRDRWHMLHTKKLRWHVLRVVTGFFGILGWFYSIAHLRLADAVGLSFSKALFLVGLAAMFLAEKPGVIGWGATVVGFIGMLVMVGPSGDSGTLLAASAAVAGAASGAVTTLVIKYLTKTETTATMMAYPALGLTLLAGIPSIFTWVPISAPAAPLFLLAVASGIITQWCFITAYRYGEASVLATVEYIRLVAAALAGYLLFGEVPTPLAFLGILLIVAASFVSVKRERIRAGIFH</sequence>
<feature type="transmembrane region" description="Helical" evidence="5">
    <location>
        <begin position="26"/>
        <end position="46"/>
    </location>
</feature>
<evidence type="ECO:0000259" key="6">
    <source>
        <dbReference type="Pfam" id="PF00892"/>
    </source>
</evidence>
<feature type="transmembrane region" description="Helical" evidence="5">
    <location>
        <begin position="254"/>
        <end position="274"/>
    </location>
</feature>
<dbReference type="PANTHER" id="PTHR22911">
    <property type="entry name" value="ACYL-MALONYL CONDENSING ENZYME-RELATED"/>
    <property type="match status" value="1"/>
</dbReference>
<dbReference type="InterPro" id="IPR037185">
    <property type="entry name" value="EmrE-like"/>
</dbReference>
<gene>
    <name evidence="7" type="ORF">MNBD_ALPHA09-389</name>
</gene>
<evidence type="ECO:0000256" key="5">
    <source>
        <dbReference type="SAM" id="Phobius"/>
    </source>
</evidence>
<dbReference type="InterPro" id="IPR000620">
    <property type="entry name" value="EamA_dom"/>
</dbReference>
<feature type="transmembrane region" description="Helical" evidence="5">
    <location>
        <begin position="86"/>
        <end position="106"/>
    </location>
</feature>
<protein>
    <recommendedName>
        <fullName evidence="6">EamA domain-containing protein</fullName>
    </recommendedName>
</protein>
<dbReference type="AlphaFoldDB" id="A0A3B0TGW4"/>
<feature type="domain" description="EamA" evidence="6">
    <location>
        <begin position="26"/>
        <end position="157"/>
    </location>
</feature>
<evidence type="ECO:0000256" key="2">
    <source>
        <dbReference type="ARBA" id="ARBA00022692"/>
    </source>
</evidence>
<feature type="transmembrane region" description="Helical" evidence="5">
    <location>
        <begin position="140"/>
        <end position="160"/>
    </location>
</feature>
<evidence type="ECO:0000256" key="1">
    <source>
        <dbReference type="ARBA" id="ARBA00004141"/>
    </source>
</evidence>
<organism evidence="7">
    <name type="scientific">hydrothermal vent metagenome</name>
    <dbReference type="NCBI Taxonomy" id="652676"/>
    <lineage>
        <taxon>unclassified sequences</taxon>
        <taxon>metagenomes</taxon>
        <taxon>ecological metagenomes</taxon>
    </lineage>
</organism>
<accession>A0A3B0TGW4</accession>
<feature type="transmembrane region" description="Helical" evidence="5">
    <location>
        <begin position="166"/>
        <end position="186"/>
    </location>
</feature>
<keyword evidence="4 5" id="KW-0472">Membrane</keyword>
<keyword evidence="2 5" id="KW-0812">Transmembrane</keyword>
<feature type="transmembrane region" description="Helical" evidence="5">
    <location>
        <begin position="225"/>
        <end position="247"/>
    </location>
</feature>
<feature type="transmembrane region" description="Helical" evidence="5">
    <location>
        <begin position="52"/>
        <end position="74"/>
    </location>
</feature>
<comment type="subcellular location">
    <subcellularLocation>
        <location evidence="1">Membrane</location>
        <topology evidence="1">Multi-pass membrane protein</topology>
    </subcellularLocation>
</comment>
<dbReference type="Pfam" id="PF00892">
    <property type="entry name" value="EamA"/>
    <property type="match status" value="2"/>
</dbReference>
<keyword evidence="3 5" id="KW-1133">Transmembrane helix</keyword>
<proteinExistence type="predicted"/>
<dbReference type="PANTHER" id="PTHR22911:SF6">
    <property type="entry name" value="SOLUTE CARRIER FAMILY 35 MEMBER G1"/>
    <property type="match status" value="1"/>
</dbReference>